<feature type="transmembrane region" description="Helical" evidence="2">
    <location>
        <begin position="176"/>
        <end position="195"/>
    </location>
</feature>
<reference evidence="3 4" key="1">
    <citation type="submission" date="2018-07" db="EMBL/GenBank/DDBJ databases">
        <title>The complete nuclear genome of the prasinophyte Chloropicon primus (CCMP1205).</title>
        <authorList>
            <person name="Pombert J.-F."/>
            <person name="Otis C."/>
            <person name="Turmel M."/>
            <person name="Lemieux C."/>
        </authorList>
    </citation>
    <scope>NUCLEOTIDE SEQUENCE [LARGE SCALE GENOMIC DNA]</scope>
    <source>
        <strain evidence="3 4">CCMP1205</strain>
    </source>
</reference>
<keyword evidence="4" id="KW-1185">Reference proteome</keyword>
<feature type="region of interest" description="Disordered" evidence="1">
    <location>
        <begin position="111"/>
        <end position="171"/>
    </location>
</feature>
<feature type="compositionally biased region" description="Basic and acidic residues" evidence="1">
    <location>
        <begin position="64"/>
        <end position="81"/>
    </location>
</feature>
<keyword evidence="2" id="KW-0812">Transmembrane</keyword>
<feature type="compositionally biased region" description="Basic residues" evidence="1">
    <location>
        <begin position="29"/>
        <end position="42"/>
    </location>
</feature>
<dbReference type="AlphaFoldDB" id="A0A5B8MIU2"/>
<feature type="region of interest" description="Disordered" evidence="1">
    <location>
        <begin position="1"/>
        <end position="81"/>
    </location>
</feature>
<organism evidence="3 4">
    <name type="scientific">Chloropicon primus</name>
    <dbReference type="NCBI Taxonomy" id="1764295"/>
    <lineage>
        <taxon>Eukaryota</taxon>
        <taxon>Viridiplantae</taxon>
        <taxon>Chlorophyta</taxon>
        <taxon>Chloropicophyceae</taxon>
        <taxon>Chloropicales</taxon>
        <taxon>Chloropicaceae</taxon>
        <taxon>Chloropicon</taxon>
    </lineage>
</organism>
<evidence type="ECO:0000256" key="2">
    <source>
        <dbReference type="SAM" id="Phobius"/>
    </source>
</evidence>
<proteinExistence type="predicted"/>
<dbReference type="Proteomes" id="UP000316726">
    <property type="component" value="Chromosome 4"/>
</dbReference>
<evidence type="ECO:0000256" key="1">
    <source>
        <dbReference type="SAM" id="MobiDB-lite"/>
    </source>
</evidence>
<name>A0A5B8MIU2_9CHLO</name>
<feature type="compositionally biased region" description="Basic and acidic residues" evidence="1">
    <location>
        <begin position="152"/>
        <end position="170"/>
    </location>
</feature>
<sequence length="203" mass="22295">MTMGTTYHRTPMKGGKDSTKKPNCAGKSTAKRLKNGKGKSKALTKSSLATELFKSPTATPVKTPKREGAGGRRSKSTEKARKAIDFMEYLEEGMILSPKQKQVVFASNKVTELRTKKQTKSARRKSLKRSKFSGTPKKRATTSRLNMAPRTPAKEPKPQEPLKSSRKDQAENQPQGLLRLFAIITPVITLALAGTRKLALRGA</sequence>
<gene>
    <name evidence="3" type="ORF">A3770_04p28910</name>
</gene>
<evidence type="ECO:0000313" key="4">
    <source>
        <dbReference type="Proteomes" id="UP000316726"/>
    </source>
</evidence>
<accession>A0A5B8MIU2</accession>
<keyword evidence="2" id="KW-0472">Membrane</keyword>
<feature type="compositionally biased region" description="Basic residues" evidence="1">
    <location>
        <begin position="116"/>
        <end position="141"/>
    </location>
</feature>
<dbReference type="EMBL" id="CP031037">
    <property type="protein sequence ID" value="QDZ20373.1"/>
    <property type="molecule type" value="Genomic_DNA"/>
</dbReference>
<protein>
    <submittedName>
        <fullName evidence="3">Uncharacterized protein</fullName>
    </submittedName>
</protein>
<evidence type="ECO:0000313" key="3">
    <source>
        <dbReference type="EMBL" id="QDZ20373.1"/>
    </source>
</evidence>
<keyword evidence="2" id="KW-1133">Transmembrane helix</keyword>